<protein>
    <submittedName>
        <fullName evidence="2">Uncharacterized protein</fullName>
    </submittedName>
</protein>
<dbReference type="KEGG" id="scac:106085396"/>
<proteinExistence type="predicted"/>
<evidence type="ECO:0000313" key="3">
    <source>
        <dbReference type="Proteomes" id="UP000095300"/>
    </source>
</evidence>
<gene>
    <name evidence="2" type="primary">106085396</name>
</gene>
<feature type="compositionally biased region" description="Low complexity" evidence="1">
    <location>
        <begin position="32"/>
        <end position="45"/>
    </location>
</feature>
<evidence type="ECO:0000256" key="1">
    <source>
        <dbReference type="SAM" id="MobiDB-lite"/>
    </source>
</evidence>
<feature type="region of interest" description="Disordered" evidence="1">
    <location>
        <begin position="19"/>
        <end position="76"/>
    </location>
</feature>
<name>A0A1I8NWI6_STOCA</name>
<sequence>MALKIEEAMDMSLDDYIEMSKKSNEGGSTTRSNKNSALSSANNDAKFGRRRIPDEDEEEDDLSMINGDGLPKDSTTSTMYETGIWKGPDSSMSYLDCSNKQNDLRDRLKSKQNNNNKNHTQQLSAIQYRLMAPNTSADRPRGLPTLLPLDAIIKRQNISYNNFNNRNRGRGSHYRNRGRMNNTFNNYNNNTNNNGNFGRNGMVNNGRIQRNRGQNMNKNMRLTINGNESMFSHVQNKNMVVECPSDSINLNAGHQFKFGLQRPSMASDDIHNRGMPIGNLTPQAKAVLNLEGNSNQISSGNDSVKDLLGFQGNLAGDTMPIFAARLLDLLGRNVQPPTHKPVYDMKLQKDIHEIQNKPLVYKCPGGDVVSSDGAGVDCQIIPRTSGISMNCRFA</sequence>
<evidence type="ECO:0000313" key="2">
    <source>
        <dbReference type="EnsemblMetazoa" id="SCAU002632-PA"/>
    </source>
</evidence>
<accession>A0A1I8NWI6</accession>
<dbReference type="AlphaFoldDB" id="A0A1I8NWI6"/>
<dbReference type="EnsemblMetazoa" id="SCAU002632-RA">
    <property type="protein sequence ID" value="SCAU002632-PA"/>
    <property type="gene ID" value="SCAU002632"/>
</dbReference>
<keyword evidence="3" id="KW-1185">Reference proteome</keyword>
<dbReference type="OrthoDB" id="8060715at2759"/>
<organism evidence="2 3">
    <name type="scientific">Stomoxys calcitrans</name>
    <name type="common">Stable fly</name>
    <name type="synonym">Conops calcitrans</name>
    <dbReference type="NCBI Taxonomy" id="35570"/>
    <lineage>
        <taxon>Eukaryota</taxon>
        <taxon>Metazoa</taxon>
        <taxon>Ecdysozoa</taxon>
        <taxon>Arthropoda</taxon>
        <taxon>Hexapoda</taxon>
        <taxon>Insecta</taxon>
        <taxon>Pterygota</taxon>
        <taxon>Neoptera</taxon>
        <taxon>Endopterygota</taxon>
        <taxon>Diptera</taxon>
        <taxon>Brachycera</taxon>
        <taxon>Muscomorpha</taxon>
        <taxon>Muscoidea</taxon>
        <taxon>Muscidae</taxon>
        <taxon>Stomoxys</taxon>
    </lineage>
</organism>
<dbReference type="Proteomes" id="UP000095300">
    <property type="component" value="Unassembled WGS sequence"/>
</dbReference>
<dbReference type="VEuPathDB" id="VectorBase:SCAU002632"/>
<reference evidence="2" key="1">
    <citation type="submission" date="2020-05" db="UniProtKB">
        <authorList>
            <consortium name="EnsemblMetazoa"/>
        </authorList>
    </citation>
    <scope>IDENTIFICATION</scope>
    <source>
        <strain evidence="2">USDA</strain>
    </source>
</reference>